<dbReference type="RefSeq" id="WP_307325979.1">
    <property type="nucleotide sequence ID" value="NZ_JAUSUG010000009.1"/>
</dbReference>
<feature type="transmembrane region" description="Helical" evidence="1">
    <location>
        <begin position="108"/>
        <end position="125"/>
    </location>
</feature>
<proteinExistence type="predicted"/>
<keyword evidence="1" id="KW-0812">Transmembrane</keyword>
<name>A0ABT9ZYA6_9BACI</name>
<dbReference type="Pfam" id="PF14808">
    <property type="entry name" value="TMEM164"/>
    <property type="match status" value="1"/>
</dbReference>
<keyword evidence="1" id="KW-0472">Membrane</keyword>
<keyword evidence="1" id="KW-1133">Transmembrane helix</keyword>
<evidence type="ECO:0000313" key="2">
    <source>
        <dbReference type="EMBL" id="MDQ0255100.1"/>
    </source>
</evidence>
<feature type="transmembrane region" description="Helical" evidence="1">
    <location>
        <begin position="55"/>
        <end position="78"/>
    </location>
</feature>
<feature type="transmembrane region" description="Helical" evidence="1">
    <location>
        <begin position="20"/>
        <end position="43"/>
    </location>
</feature>
<dbReference type="NCBIfam" id="TIGR02206">
    <property type="entry name" value="intg_mem_TP0381"/>
    <property type="match status" value="1"/>
</dbReference>
<reference evidence="2 3" key="1">
    <citation type="submission" date="2023-07" db="EMBL/GenBank/DDBJ databases">
        <title>Genomic Encyclopedia of Type Strains, Phase IV (KMG-IV): sequencing the most valuable type-strain genomes for metagenomic binning, comparative biology and taxonomic classification.</title>
        <authorList>
            <person name="Goeker M."/>
        </authorList>
    </citation>
    <scope>NUCLEOTIDE SEQUENCE [LARGE SCALE GENOMIC DNA]</scope>
    <source>
        <strain evidence="2 3">DSM 9768</strain>
    </source>
</reference>
<feature type="transmembrane region" description="Helical" evidence="1">
    <location>
        <begin position="213"/>
        <end position="233"/>
    </location>
</feature>
<organism evidence="2 3">
    <name type="scientific">Evansella vedderi</name>
    <dbReference type="NCBI Taxonomy" id="38282"/>
    <lineage>
        <taxon>Bacteria</taxon>
        <taxon>Bacillati</taxon>
        <taxon>Bacillota</taxon>
        <taxon>Bacilli</taxon>
        <taxon>Bacillales</taxon>
        <taxon>Bacillaceae</taxon>
        <taxon>Evansella</taxon>
    </lineage>
</organism>
<evidence type="ECO:0000256" key="1">
    <source>
        <dbReference type="SAM" id="Phobius"/>
    </source>
</evidence>
<protein>
    <submittedName>
        <fullName evidence="2">Integral membrane protein (TIGR02206 family)</fullName>
    </submittedName>
</protein>
<feature type="transmembrane region" description="Helical" evidence="1">
    <location>
        <begin position="170"/>
        <end position="193"/>
    </location>
</feature>
<dbReference type="InterPro" id="IPR011737">
    <property type="entry name" value="CHP02206_TP0381"/>
</dbReference>
<feature type="transmembrane region" description="Helical" evidence="1">
    <location>
        <begin position="84"/>
        <end position="101"/>
    </location>
</feature>
<sequence length="240" mass="28227">MDILLLFQQFFNPSAYRDYALFLSQAHLSVLLFFLLTLVWLYVYRNKPYMSKVRWILFGVLVFTEIALITWTITNGFWDIRYNLPLHLCTISLFLSAYMLLTKNYRIFEVLYFFGLGGAIQAMLTPDLTYTFPHFRFFHFFIAHIAIILAVLYMVWIFKYTVTIGSLIKSFIVLNGLALIAFSVNQLTGANYMFLARKPQGPSMLDWLGPYPWYILSLQLIVLVIFFLLYLPFRQKKTSS</sequence>
<evidence type="ECO:0000313" key="3">
    <source>
        <dbReference type="Proteomes" id="UP001230005"/>
    </source>
</evidence>
<comment type="caution">
    <text evidence="2">The sequence shown here is derived from an EMBL/GenBank/DDBJ whole genome shotgun (WGS) entry which is preliminary data.</text>
</comment>
<dbReference type="Proteomes" id="UP001230005">
    <property type="component" value="Unassembled WGS sequence"/>
</dbReference>
<accession>A0ABT9ZYA6</accession>
<feature type="transmembrane region" description="Helical" evidence="1">
    <location>
        <begin position="137"/>
        <end position="158"/>
    </location>
</feature>
<keyword evidence="3" id="KW-1185">Reference proteome</keyword>
<dbReference type="EMBL" id="JAUSUG010000009">
    <property type="protein sequence ID" value="MDQ0255100.1"/>
    <property type="molecule type" value="Genomic_DNA"/>
</dbReference>
<gene>
    <name evidence="2" type="ORF">J2S74_002482</name>
</gene>